<evidence type="ECO:0000313" key="3">
    <source>
        <dbReference type="Proteomes" id="UP000176725"/>
    </source>
</evidence>
<comment type="caution">
    <text evidence="2">The sequence shown here is derived from an EMBL/GenBank/DDBJ whole genome shotgun (WGS) entry which is preliminary data.</text>
</comment>
<dbReference type="InterPro" id="IPR004386">
    <property type="entry name" value="Toxin_YafQ-like"/>
</dbReference>
<protein>
    <recommendedName>
        <fullName evidence="4">Plasmid stabilization protein</fullName>
    </recommendedName>
</protein>
<organism evidence="2 3">
    <name type="scientific">Candidatus Woesebacteria bacterium RIFCSPLOWO2_01_FULL_39_25</name>
    <dbReference type="NCBI Taxonomy" id="1802521"/>
    <lineage>
        <taxon>Bacteria</taxon>
        <taxon>Candidatus Woeseibacteriota</taxon>
    </lineage>
</organism>
<sequence>MYEVYFSRTFDRNLKKIVKNNPKLKIKLRHQIELLSTNPKHPSLRLHKLSGENNWSISITSDIRIIFTIEENRILFNRIGSHDEVY</sequence>
<reference evidence="2 3" key="1">
    <citation type="journal article" date="2016" name="Nat. Commun.">
        <title>Thousands of microbial genomes shed light on interconnected biogeochemical processes in an aquifer system.</title>
        <authorList>
            <person name="Anantharaman K."/>
            <person name="Brown C.T."/>
            <person name="Hug L.A."/>
            <person name="Sharon I."/>
            <person name="Castelle C.J."/>
            <person name="Probst A.J."/>
            <person name="Thomas B.C."/>
            <person name="Singh A."/>
            <person name="Wilkins M.J."/>
            <person name="Karaoz U."/>
            <person name="Brodie E.L."/>
            <person name="Williams K.H."/>
            <person name="Hubbard S.S."/>
            <person name="Banfield J.F."/>
        </authorList>
    </citation>
    <scope>NUCLEOTIDE SEQUENCE [LARGE SCALE GENOMIC DNA]</scope>
</reference>
<evidence type="ECO:0000256" key="1">
    <source>
        <dbReference type="ARBA" id="ARBA00022649"/>
    </source>
</evidence>
<dbReference type="STRING" id="1802521.A2893_06440"/>
<dbReference type="InterPro" id="IPR007712">
    <property type="entry name" value="RelE/ParE_toxin"/>
</dbReference>
<dbReference type="Pfam" id="PF15738">
    <property type="entry name" value="YafQ_toxin"/>
    <property type="match status" value="1"/>
</dbReference>
<evidence type="ECO:0000313" key="2">
    <source>
        <dbReference type="EMBL" id="OGM64636.1"/>
    </source>
</evidence>
<accession>A0A1F8BKQ0</accession>
<keyword evidence="1" id="KW-1277">Toxin-antitoxin system</keyword>
<dbReference type="InterPro" id="IPR035093">
    <property type="entry name" value="RelE/ParE_toxin_dom_sf"/>
</dbReference>
<dbReference type="Gene3D" id="3.30.2310.20">
    <property type="entry name" value="RelE-like"/>
    <property type="match status" value="1"/>
</dbReference>
<evidence type="ECO:0008006" key="4">
    <source>
        <dbReference type="Google" id="ProtNLM"/>
    </source>
</evidence>
<proteinExistence type="predicted"/>
<dbReference type="AlphaFoldDB" id="A0A1F8BKQ0"/>
<dbReference type="EMBL" id="MGHH01000008">
    <property type="protein sequence ID" value="OGM64636.1"/>
    <property type="molecule type" value="Genomic_DNA"/>
</dbReference>
<gene>
    <name evidence="2" type="ORF">A2893_06440</name>
</gene>
<name>A0A1F8BKQ0_9BACT</name>
<dbReference type="NCBIfam" id="TIGR02385">
    <property type="entry name" value="RelE_StbE"/>
    <property type="match status" value="1"/>
</dbReference>
<dbReference type="SUPFAM" id="SSF143011">
    <property type="entry name" value="RelE-like"/>
    <property type="match status" value="1"/>
</dbReference>
<dbReference type="Proteomes" id="UP000176725">
    <property type="component" value="Unassembled WGS sequence"/>
</dbReference>